<dbReference type="SMART" id="SM00530">
    <property type="entry name" value="HTH_XRE"/>
    <property type="match status" value="1"/>
</dbReference>
<dbReference type="InterPro" id="IPR010982">
    <property type="entry name" value="Lambda_DNA-bd_dom_sf"/>
</dbReference>
<dbReference type="RefSeq" id="WP_003567250.1">
    <property type="nucleotide sequence ID" value="NC_010999.1"/>
</dbReference>
<proteinExistence type="predicted"/>
<dbReference type="EMBL" id="PKQJ01000007">
    <property type="protein sequence ID" value="PLC46358.1"/>
    <property type="molecule type" value="Genomic_DNA"/>
</dbReference>
<dbReference type="KEGG" id="lce:LC2W_2491"/>
<dbReference type="SUPFAM" id="SSF48452">
    <property type="entry name" value="TPR-like"/>
    <property type="match status" value="1"/>
</dbReference>
<dbReference type="NCBIfam" id="TIGR01716">
    <property type="entry name" value="RGG_Cterm"/>
    <property type="match status" value="1"/>
</dbReference>
<evidence type="ECO:0000313" key="3">
    <source>
        <dbReference type="Proteomes" id="UP000234512"/>
    </source>
</evidence>
<dbReference type="PROSITE" id="PS50943">
    <property type="entry name" value="HTH_CROC1"/>
    <property type="match status" value="1"/>
</dbReference>
<dbReference type="InterPro" id="IPR011990">
    <property type="entry name" value="TPR-like_helical_dom_sf"/>
</dbReference>
<dbReference type="Gene3D" id="1.10.260.40">
    <property type="entry name" value="lambda repressor-like DNA-binding domains"/>
    <property type="match status" value="1"/>
</dbReference>
<dbReference type="GO" id="GO:0003677">
    <property type="term" value="F:DNA binding"/>
    <property type="evidence" value="ECO:0007669"/>
    <property type="project" value="InterPro"/>
</dbReference>
<reference evidence="2 3" key="1">
    <citation type="journal article" date="2018" name="Genome Announc.">
        <title>Draft Genome Sequence of Lactobacillus paracasei DUP 13076, Which Exhibits Potent Antipathogenic Effects against Salmonella enterica Serovars Enteritidis, Typhimurium, and Heidelberg.</title>
        <authorList>
            <person name="Muyyarikkandy M.S."/>
            <person name="Alqahtani F.H."/>
            <person name="Mandoiu I."/>
            <person name="Amalaradjou M.A."/>
        </authorList>
    </citation>
    <scope>NUCLEOTIDE SEQUENCE [LARGE SCALE GENOMIC DNA]</scope>
    <source>
        <strain evidence="2 3">DUP 13076</strain>
    </source>
</reference>
<accession>A0A5Q8BNQ6</accession>
<feature type="domain" description="HTH cro/C1-type" evidence="1">
    <location>
        <begin position="11"/>
        <end position="62"/>
    </location>
</feature>
<dbReference type="KEGG" id="lcs:LCBD_2508"/>
<dbReference type="Gene3D" id="1.25.40.400">
    <property type="match status" value="1"/>
</dbReference>
<evidence type="ECO:0000313" key="2">
    <source>
        <dbReference type="EMBL" id="PLC46358.1"/>
    </source>
</evidence>
<dbReference type="InterPro" id="IPR053163">
    <property type="entry name" value="HTH-type_regulator_Rgg"/>
</dbReference>
<sequence>MSEMTTGYLYKKIRLERGLRIADVAGEISVSTVSKFENGHSEISADKLIKLLNKLGMDTSEFFEILDQAHTSNAISTNTSQRRFVQTLRQLGLEQDIDGLKRFRSQFTNQFQKTHRKLNKLREIIISSIIMDTQDAHKLLSLSDSKYVSDYLLERDIWYKLEYVLYSDCVPFLQPQDFQRLYTKFLTIHFSFRQRGNYLPLFFQSFYNTAVALYYRKEYSQAIQTLDRLKEQQIPDNLFSVRLHLRLLRGLCLYQLTKSPETAEELASLVKVISKVSPVFGRRWKAEFHFHEPIGDNA</sequence>
<dbReference type="Pfam" id="PF01381">
    <property type="entry name" value="HTH_3"/>
    <property type="match status" value="1"/>
</dbReference>
<gene>
    <name evidence="2" type="ORF">C0Q90_07550</name>
</gene>
<dbReference type="SUPFAM" id="SSF47413">
    <property type="entry name" value="lambda repressor-like DNA-binding domains"/>
    <property type="match status" value="1"/>
</dbReference>
<dbReference type="CDD" id="cd00093">
    <property type="entry name" value="HTH_XRE"/>
    <property type="match status" value="1"/>
</dbReference>
<comment type="caution">
    <text evidence="2">The sequence shown here is derived from an EMBL/GenBank/DDBJ whole genome shotgun (WGS) entry which is preliminary data.</text>
</comment>
<organism evidence="2 3">
    <name type="scientific">Lacticaseibacillus paracasei</name>
    <name type="common">Lactobacillus paracasei</name>
    <dbReference type="NCBI Taxonomy" id="1597"/>
    <lineage>
        <taxon>Bacteria</taxon>
        <taxon>Bacillati</taxon>
        <taxon>Bacillota</taxon>
        <taxon>Bacilli</taxon>
        <taxon>Lactobacillales</taxon>
        <taxon>Lactobacillaceae</taxon>
        <taxon>Lacticaseibacillus</taxon>
    </lineage>
</organism>
<evidence type="ECO:0000259" key="1">
    <source>
        <dbReference type="PROSITE" id="PS50943"/>
    </source>
</evidence>
<dbReference type="Proteomes" id="UP000234512">
    <property type="component" value="Unassembled WGS sequence"/>
</dbReference>
<name>A0A5Q8BNQ6_LACPA</name>
<dbReference type="PANTHER" id="PTHR37038">
    <property type="entry name" value="TRANSCRIPTIONAL REGULATOR-RELATED"/>
    <property type="match status" value="1"/>
</dbReference>
<protein>
    <submittedName>
        <fullName evidence="2">Helix-turn-helix domain-containing protein</fullName>
    </submittedName>
</protein>
<dbReference type="AlphaFoldDB" id="A0A5Q8BNQ6"/>
<dbReference type="InterPro" id="IPR010057">
    <property type="entry name" value="Transcription_activator_Rgg_C"/>
</dbReference>
<accession>K0N751</accession>
<dbReference type="PANTHER" id="PTHR37038:SF12">
    <property type="entry name" value="TRANSCRIPTIONAL REGULATOR"/>
    <property type="match status" value="1"/>
</dbReference>
<dbReference type="InterPro" id="IPR001387">
    <property type="entry name" value="Cro/C1-type_HTH"/>
</dbReference>
<dbReference type="GeneID" id="57090934"/>
<dbReference type="Pfam" id="PF21259">
    <property type="entry name" value="Rgg_C"/>
    <property type="match status" value="1"/>
</dbReference>